<dbReference type="RefSeq" id="WP_177135325.1">
    <property type="nucleotide sequence ID" value="NZ_VYGV01000006.1"/>
</dbReference>
<dbReference type="Proteomes" id="UP000545507">
    <property type="component" value="Unassembled WGS sequence"/>
</dbReference>
<dbReference type="Pfam" id="PF13723">
    <property type="entry name" value="Ketoacyl-synt_2"/>
    <property type="match status" value="1"/>
</dbReference>
<organism evidence="2 3">
    <name type="scientific">Hydrogenophaga aromaticivorans</name>
    <dbReference type="NCBI Taxonomy" id="2610898"/>
    <lineage>
        <taxon>Bacteria</taxon>
        <taxon>Pseudomonadati</taxon>
        <taxon>Pseudomonadota</taxon>
        <taxon>Betaproteobacteria</taxon>
        <taxon>Burkholderiales</taxon>
        <taxon>Comamonadaceae</taxon>
        <taxon>Hydrogenophaga</taxon>
    </lineage>
</organism>
<dbReference type="Gene3D" id="3.40.47.10">
    <property type="match status" value="1"/>
</dbReference>
<reference evidence="2 3" key="1">
    <citation type="submission" date="2019-09" db="EMBL/GenBank/DDBJ databases">
        <title>Hydrogenophaga aromatica sp. nov., isolated from a para-xylene-degrading enrichment culture.</title>
        <authorList>
            <person name="Tancsics A."/>
            <person name="Banerjee S."/>
        </authorList>
    </citation>
    <scope>NUCLEOTIDE SEQUENCE [LARGE SCALE GENOMIC DNA]</scope>
    <source>
        <strain evidence="2 3">D2P1</strain>
    </source>
</reference>
<dbReference type="AlphaFoldDB" id="A0A7Y8KWH1"/>
<keyword evidence="3" id="KW-1185">Reference proteome</keyword>
<evidence type="ECO:0000313" key="3">
    <source>
        <dbReference type="Proteomes" id="UP000545507"/>
    </source>
</evidence>
<name>A0A7Y8KWH1_9BURK</name>
<gene>
    <name evidence="2" type="ORF">F3K02_09500</name>
</gene>
<dbReference type="EMBL" id="VYGV01000006">
    <property type="protein sequence ID" value="NWF45480.1"/>
    <property type="molecule type" value="Genomic_DNA"/>
</dbReference>
<feature type="domain" description="Beta-ketoacyl synthase-like N-terminal" evidence="1">
    <location>
        <begin position="48"/>
        <end position="206"/>
    </location>
</feature>
<dbReference type="SUPFAM" id="SSF53901">
    <property type="entry name" value="Thiolase-like"/>
    <property type="match status" value="1"/>
</dbReference>
<accession>A0A7Y8KWH1</accession>
<protein>
    <submittedName>
        <fullName evidence="2">Beta-ketoacyl synthase chain length factor</fullName>
    </submittedName>
</protein>
<sequence>MIATPLQAWINGIGLIAPGLPDWATAAAALRGEAGYVPAPSVLPVPLLLPPAERRRASRVIRLSLGVGQEAVTHAGADASTLATVFAASGADGHNCHSLCEQLAGEDRQISPTRFHNSVHNAAAGYWGIATRSMAPCQVLGAFDASFGAGLLDALAQVALDGQPVLLVAYDSEYPEPLHAKRDTPDCGGVALLLSAQRSEASLASITVTPSRAPADVLEDAALEGLRQNIPAMRALPLLQRLARGTAGPVVLDYLAPMQLQVELQPC</sequence>
<evidence type="ECO:0000259" key="1">
    <source>
        <dbReference type="Pfam" id="PF13723"/>
    </source>
</evidence>
<comment type="caution">
    <text evidence="2">The sequence shown here is derived from an EMBL/GenBank/DDBJ whole genome shotgun (WGS) entry which is preliminary data.</text>
</comment>
<dbReference type="InterPro" id="IPR016039">
    <property type="entry name" value="Thiolase-like"/>
</dbReference>
<dbReference type="GO" id="GO:0016746">
    <property type="term" value="F:acyltransferase activity"/>
    <property type="evidence" value="ECO:0007669"/>
    <property type="project" value="InterPro"/>
</dbReference>
<evidence type="ECO:0000313" key="2">
    <source>
        <dbReference type="EMBL" id="NWF45480.1"/>
    </source>
</evidence>
<proteinExistence type="predicted"/>
<dbReference type="InterPro" id="IPR014030">
    <property type="entry name" value="Ketoacyl_synth_N"/>
</dbReference>